<dbReference type="Pfam" id="PF00702">
    <property type="entry name" value="Hydrolase"/>
    <property type="match status" value="1"/>
</dbReference>
<organism evidence="4 5">
    <name type="scientific">Hydrocarboniclastica marina</name>
    <dbReference type="NCBI Taxonomy" id="2259620"/>
    <lineage>
        <taxon>Bacteria</taxon>
        <taxon>Pseudomonadati</taxon>
        <taxon>Pseudomonadota</taxon>
        <taxon>Gammaproteobacteria</taxon>
        <taxon>Alteromonadales</taxon>
        <taxon>Alteromonadaceae</taxon>
        <taxon>Hydrocarboniclastica</taxon>
    </lineage>
</organism>
<dbReference type="InterPro" id="IPR006328">
    <property type="entry name" value="2-HAD"/>
</dbReference>
<proteinExistence type="inferred from homology"/>
<dbReference type="PRINTS" id="PR00413">
    <property type="entry name" value="HADHALOGNASE"/>
</dbReference>
<dbReference type="AlphaFoldDB" id="A0A4P7XK85"/>
<comment type="similarity">
    <text evidence="1 3">Belongs to the HAD-like hydrolase superfamily. S-2-haloalkanoic acid dehalogenase family.</text>
</comment>
<name>A0A4P7XK85_9ALTE</name>
<gene>
    <name evidence="4" type="ORF">soil367_17255</name>
</gene>
<dbReference type="InterPro" id="IPR036412">
    <property type="entry name" value="HAD-like_sf"/>
</dbReference>
<dbReference type="InterPro" id="IPR006439">
    <property type="entry name" value="HAD-SF_hydro_IA"/>
</dbReference>
<dbReference type="InterPro" id="IPR023214">
    <property type="entry name" value="HAD_sf"/>
</dbReference>
<sequence length="218" mass="23751">MTKHLVFDVNETLLDVSALDPLFERLFGGSATRQEWFLTLQENWLTATIVDDYRPFGELAKSALAMVGRRRNIKVTSADEQSLINGIMTLPAHEDVAEALELLNSKGFTLAALTNSTLTAARKQLASAQLSVYFEHILSVDEVQRYKPAAEPYRMAARRLGVGTGEITMVAAHAWDITGAAAAGCRTAFVARPGKVINPAGAQPDYFGKTVLEVAQKL</sequence>
<evidence type="ECO:0000313" key="4">
    <source>
        <dbReference type="EMBL" id="QCF27531.1"/>
    </source>
</evidence>
<dbReference type="EC" id="3.8.1.2" evidence="3"/>
<dbReference type="Proteomes" id="UP000298049">
    <property type="component" value="Chromosome"/>
</dbReference>
<evidence type="ECO:0000256" key="2">
    <source>
        <dbReference type="ARBA" id="ARBA00022801"/>
    </source>
</evidence>
<dbReference type="InterPro" id="IPR051540">
    <property type="entry name" value="S-2-haloacid_dehalogenase"/>
</dbReference>
<dbReference type="GO" id="GO:0018784">
    <property type="term" value="F:(S)-2-haloacid dehalogenase activity"/>
    <property type="evidence" value="ECO:0007669"/>
    <property type="project" value="UniProtKB-UniRule"/>
</dbReference>
<dbReference type="Gene3D" id="1.10.150.240">
    <property type="entry name" value="Putative phosphatase, domain 2"/>
    <property type="match status" value="1"/>
</dbReference>
<dbReference type="KEGG" id="hmi:soil367_17255"/>
<dbReference type="OrthoDB" id="5865007at2"/>
<protein>
    <recommendedName>
        <fullName evidence="3">(S)-2-haloacid dehalogenase</fullName>
        <ecNumber evidence="3">3.8.1.2</ecNumber>
    </recommendedName>
    <alternativeName>
        <fullName evidence="3">2-haloalkanoic acid dehalogenase</fullName>
    </alternativeName>
    <alternativeName>
        <fullName evidence="3">Halocarboxylic acid halidohydrolase</fullName>
    </alternativeName>
    <alternativeName>
        <fullName evidence="3">L-2-haloacid dehalogenase</fullName>
    </alternativeName>
</protein>
<dbReference type="Gene3D" id="3.40.50.1000">
    <property type="entry name" value="HAD superfamily/HAD-like"/>
    <property type="match status" value="1"/>
</dbReference>
<dbReference type="RefSeq" id="WP_136550243.1">
    <property type="nucleotide sequence ID" value="NZ_CP031093.1"/>
</dbReference>
<dbReference type="EMBL" id="CP031093">
    <property type="protein sequence ID" value="QCF27531.1"/>
    <property type="molecule type" value="Genomic_DNA"/>
</dbReference>
<dbReference type="PANTHER" id="PTHR43316">
    <property type="entry name" value="HYDROLASE, HALOACID DELAHOGENASE-RELATED"/>
    <property type="match status" value="1"/>
</dbReference>
<reference evidence="4 5" key="1">
    <citation type="submission" date="2018-07" db="EMBL/GenBank/DDBJ databases">
        <title>Marsedoiliclastica nanhaica gen. nov. sp. nov., a novel marine hydrocarbonoclastic bacterium isolated from an in-situ enriched hydrocarbon-degrading consortium in deep-sea sediment.</title>
        <authorList>
            <person name="Dong C."/>
            <person name="Ma T."/>
            <person name="Liu R."/>
            <person name="Shao Z."/>
        </authorList>
    </citation>
    <scope>NUCLEOTIDE SEQUENCE [LARGE SCALE GENOMIC DNA]</scope>
    <source>
        <strain evidence="5">soil36-7</strain>
    </source>
</reference>
<dbReference type="NCBIfam" id="TIGR01493">
    <property type="entry name" value="HAD-SF-IA-v2"/>
    <property type="match status" value="1"/>
</dbReference>
<comment type="catalytic activity">
    <reaction evidence="3">
        <text>an (S)-2-haloacid + H2O = a (2R)-2-hydroxycarboxylate + a halide anion + H(+)</text>
        <dbReference type="Rhea" id="RHEA:11192"/>
        <dbReference type="ChEBI" id="CHEBI:15377"/>
        <dbReference type="ChEBI" id="CHEBI:15378"/>
        <dbReference type="ChEBI" id="CHEBI:16042"/>
        <dbReference type="ChEBI" id="CHEBI:58314"/>
        <dbReference type="ChEBI" id="CHEBI:137405"/>
        <dbReference type="EC" id="3.8.1.2"/>
    </reaction>
</comment>
<dbReference type="InterPro" id="IPR023198">
    <property type="entry name" value="PGP-like_dom2"/>
</dbReference>
<dbReference type="PANTHER" id="PTHR43316:SF3">
    <property type="entry name" value="HALOACID DEHALOGENASE, TYPE II (AFU_ORTHOLOGUE AFUA_2G07750)-RELATED"/>
    <property type="match status" value="1"/>
</dbReference>
<dbReference type="SUPFAM" id="SSF56784">
    <property type="entry name" value="HAD-like"/>
    <property type="match status" value="1"/>
</dbReference>
<evidence type="ECO:0000256" key="3">
    <source>
        <dbReference type="RuleBase" id="RU368077"/>
    </source>
</evidence>
<dbReference type="SFLD" id="SFLDG01129">
    <property type="entry name" value="C1.5:_HAD__Beta-PGM__Phosphata"/>
    <property type="match status" value="1"/>
</dbReference>
<comment type="function">
    <text evidence="3">Catalyzes the hydrolytic dehalogenation of small (S)-2-haloalkanoic acids to yield the corresponding (R)-2-hydroxyalkanoic acids.</text>
</comment>
<dbReference type="CDD" id="cd02588">
    <property type="entry name" value="HAD_L2-DEX"/>
    <property type="match status" value="1"/>
</dbReference>
<dbReference type="NCBIfam" id="TIGR01428">
    <property type="entry name" value="HAD_type_II"/>
    <property type="match status" value="1"/>
</dbReference>
<dbReference type="SFLD" id="SFLDS00003">
    <property type="entry name" value="Haloacid_Dehalogenase"/>
    <property type="match status" value="1"/>
</dbReference>
<accession>A0A4P7XK85</accession>
<evidence type="ECO:0000313" key="5">
    <source>
        <dbReference type="Proteomes" id="UP000298049"/>
    </source>
</evidence>
<keyword evidence="5" id="KW-1185">Reference proteome</keyword>
<evidence type="ECO:0000256" key="1">
    <source>
        <dbReference type="ARBA" id="ARBA00008106"/>
    </source>
</evidence>
<keyword evidence="2 3" id="KW-0378">Hydrolase</keyword>